<dbReference type="InterPro" id="IPR000595">
    <property type="entry name" value="cNMP-bd_dom"/>
</dbReference>
<dbReference type="Proteomes" id="UP000596035">
    <property type="component" value="Chromosome"/>
</dbReference>
<dbReference type="RefSeq" id="WP_066533575.1">
    <property type="nucleotide sequence ID" value="NZ_CAPVCI010000011.1"/>
</dbReference>
<reference evidence="2" key="1">
    <citation type="journal article" date="2017" name="Genome Announc.">
        <title>High-Quality Whole-Genome Sequences of the Oligo-Mouse-Microbiota Bacterial Community.</title>
        <authorList>
            <person name="Garzetti D."/>
            <person name="Brugiroux S."/>
            <person name="Bunk B."/>
            <person name="Pukall R."/>
            <person name="McCoy K.D."/>
            <person name="Macpherson A.J."/>
            <person name="Stecher B."/>
        </authorList>
    </citation>
    <scope>NUCLEOTIDE SEQUENCE</scope>
    <source>
        <strain evidence="2">KB18</strain>
    </source>
</reference>
<reference evidence="3 5" key="3">
    <citation type="submission" date="2020-11" db="EMBL/GenBank/DDBJ databases">
        <title>Closed and high quality bacterial genomes of the OMM12 community.</title>
        <authorList>
            <person name="Marbouty M."/>
            <person name="Lamy-Besnier Q."/>
            <person name="Debarbieux L."/>
            <person name="Koszul R."/>
        </authorList>
    </citation>
    <scope>NUCLEOTIDE SEQUENCE [LARGE SCALE GENOMIC DNA]</scope>
    <source>
        <strain evidence="3 5">KB18</strain>
    </source>
</reference>
<name>A0A1Z2XQI7_9FIRM</name>
<dbReference type="Proteomes" id="UP000196710">
    <property type="component" value="Chromosome"/>
</dbReference>
<evidence type="ECO:0000313" key="5">
    <source>
        <dbReference type="Proteomes" id="UP000596035"/>
    </source>
</evidence>
<dbReference type="CDD" id="cd00038">
    <property type="entry name" value="CAP_ED"/>
    <property type="match status" value="1"/>
</dbReference>
<accession>A0A1Z2XQI7</accession>
<gene>
    <name evidence="2" type="ORF">ADH66_08370</name>
    <name evidence="3" type="ORF">I5Q82_18405</name>
</gene>
<sequence length="206" mass="23616">MEYISDRELLKTTLEKMGISGHFDSLGLQFHLVEYHKGELLVAPFKPMDQLLFLARGRVSIYGLREDGSSFSVYLAGHSVLLGDVEFIRKEPLPFYTEALEEVLCVSLSTTRHRESLEKDVRFLNFLLHSVADKFHMFFQMGNPAQPVEEKLVAFLRDLQPDHTLHGMKVGILQLHCSRSQLQRVVRKLCEQGVLEKLGKGQYQLV</sequence>
<keyword evidence="4" id="KW-1185">Reference proteome</keyword>
<evidence type="ECO:0000313" key="3">
    <source>
        <dbReference type="EMBL" id="QQR29950.1"/>
    </source>
</evidence>
<dbReference type="InterPro" id="IPR018490">
    <property type="entry name" value="cNMP-bd_dom_sf"/>
</dbReference>
<organism evidence="3 5">
    <name type="scientific">Acutalibacter muris</name>
    <dbReference type="NCBI Taxonomy" id="1796620"/>
    <lineage>
        <taxon>Bacteria</taxon>
        <taxon>Bacillati</taxon>
        <taxon>Bacillota</taxon>
        <taxon>Clostridia</taxon>
        <taxon>Eubacteriales</taxon>
        <taxon>Acutalibacteraceae</taxon>
        <taxon>Acutalibacter</taxon>
    </lineage>
</organism>
<dbReference type="KEGG" id="amur:ADH66_08370"/>
<reference evidence="4" key="2">
    <citation type="submission" date="2017-05" db="EMBL/GenBank/DDBJ databases">
        <title>Improved OligoMM genomes.</title>
        <authorList>
            <person name="Garzetti D."/>
        </authorList>
    </citation>
    <scope>NUCLEOTIDE SEQUENCE [LARGE SCALE GENOMIC DNA]</scope>
    <source>
        <strain evidence="4">KB18</strain>
    </source>
</reference>
<evidence type="ECO:0000313" key="4">
    <source>
        <dbReference type="Proteomes" id="UP000196710"/>
    </source>
</evidence>
<dbReference type="InterPro" id="IPR014710">
    <property type="entry name" value="RmlC-like_jellyroll"/>
</dbReference>
<evidence type="ECO:0000313" key="2">
    <source>
        <dbReference type="EMBL" id="ASB40674.1"/>
    </source>
</evidence>
<feature type="domain" description="Cyclic nucleotide-binding" evidence="1">
    <location>
        <begin position="35"/>
        <end position="117"/>
    </location>
</feature>
<protein>
    <submittedName>
        <fullName evidence="3">Crp/Fnr family transcriptional regulator</fullName>
    </submittedName>
</protein>
<dbReference type="EMBL" id="CP021422">
    <property type="protein sequence ID" value="ASB40674.1"/>
    <property type="molecule type" value="Genomic_DNA"/>
</dbReference>
<dbReference type="SUPFAM" id="SSF51206">
    <property type="entry name" value="cAMP-binding domain-like"/>
    <property type="match status" value="1"/>
</dbReference>
<evidence type="ECO:0000259" key="1">
    <source>
        <dbReference type="PROSITE" id="PS50042"/>
    </source>
</evidence>
<dbReference type="Pfam" id="PF00027">
    <property type="entry name" value="cNMP_binding"/>
    <property type="match status" value="1"/>
</dbReference>
<dbReference type="AlphaFoldDB" id="A0A1Z2XQI7"/>
<dbReference type="EMBL" id="CP065321">
    <property type="protein sequence ID" value="QQR29950.1"/>
    <property type="molecule type" value="Genomic_DNA"/>
</dbReference>
<dbReference type="Gene3D" id="2.60.120.10">
    <property type="entry name" value="Jelly Rolls"/>
    <property type="match status" value="1"/>
</dbReference>
<dbReference type="PROSITE" id="PS50042">
    <property type="entry name" value="CNMP_BINDING_3"/>
    <property type="match status" value="1"/>
</dbReference>
<proteinExistence type="predicted"/>